<comment type="similarity">
    <text evidence="3 4">Belongs to the bacterial glucokinase family.</text>
</comment>
<dbReference type="SUPFAM" id="SSF53067">
    <property type="entry name" value="Actin-like ATPase domain"/>
    <property type="match status" value="1"/>
</dbReference>
<comment type="catalytic activity">
    <reaction evidence="3">
        <text>D-glucose + ATP = D-glucose 6-phosphate + ADP + H(+)</text>
        <dbReference type="Rhea" id="RHEA:17825"/>
        <dbReference type="ChEBI" id="CHEBI:4167"/>
        <dbReference type="ChEBI" id="CHEBI:15378"/>
        <dbReference type="ChEBI" id="CHEBI:30616"/>
        <dbReference type="ChEBI" id="CHEBI:61548"/>
        <dbReference type="ChEBI" id="CHEBI:456216"/>
        <dbReference type="EC" id="2.7.1.2"/>
    </reaction>
</comment>
<evidence type="ECO:0000256" key="2">
    <source>
        <dbReference type="ARBA" id="ARBA00022777"/>
    </source>
</evidence>
<comment type="caution">
    <text evidence="3">Lacks conserved residue(s) required for the propagation of feature annotation.</text>
</comment>
<dbReference type="Gene3D" id="3.30.420.40">
    <property type="match status" value="1"/>
</dbReference>
<keyword evidence="3" id="KW-0067">ATP-binding</keyword>
<dbReference type="PANTHER" id="PTHR47690:SF1">
    <property type="entry name" value="GLUCOKINASE"/>
    <property type="match status" value="1"/>
</dbReference>
<dbReference type="AlphaFoldDB" id="A0A179D2V4"/>
<dbReference type="NCBIfam" id="TIGR00749">
    <property type="entry name" value="glk"/>
    <property type="match status" value="1"/>
</dbReference>
<dbReference type="OrthoDB" id="9810372at2"/>
<comment type="subcellular location">
    <subcellularLocation>
        <location evidence="3">Cytoplasm</location>
    </subcellularLocation>
</comment>
<dbReference type="HAMAP" id="MF_00524">
    <property type="entry name" value="Glucokinase"/>
    <property type="match status" value="1"/>
</dbReference>
<dbReference type="RefSeq" id="WP_068671051.1">
    <property type="nucleotide sequence ID" value="NZ_LWLG01000012.1"/>
</dbReference>
<gene>
    <name evidence="3" type="primary">glk</name>
    <name evidence="5" type="ORF">TDIS_1571</name>
</gene>
<dbReference type="Pfam" id="PF02685">
    <property type="entry name" value="Glucokinase"/>
    <property type="match status" value="1"/>
</dbReference>
<keyword evidence="2 3" id="KW-0418">Kinase</keyword>
<dbReference type="InterPro" id="IPR050201">
    <property type="entry name" value="Bacterial_glucokinase"/>
</dbReference>
<dbReference type="GO" id="GO:0006096">
    <property type="term" value="P:glycolytic process"/>
    <property type="evidence" value="ECO:0007669"/>
    <property type="project" value="UniProtKB-UniRule"/>
</dbReference>
<dbReference type="EC" id="2.7.1.2" evidence="3"/>
<dbReference type="EMBL" id="LWLG01000012">
    <property type="protein sequence ID" value="OAQ20376.1"/>
    <property type="molecule type" value="Genomic_DNA"/>
</dbReference>
<keyword evidence="3" id="KW-0324">Glycolysis</keyword>
<dbReference type="STRING" id="999894.TDIS_1571"/>
<evidence type="ECO:0000313" key="6">
    <source>
        <dbReference type="Proteomes" id="UP000078390"/>
    </source>
</evidence>
<protein>
    <recommendedName>
        <fullName evidence="3">Glucokinase</fullName>
        <ecNumber evidence="3">2.7.1.2</ecNumber>
    </recommendedName>
    <alternativeName>
        <fullName evidence="3">Glucose kinase</fullName>
    </alternativeName>
</protein>
<evidence type="ECO:0000313" key="5">
    <source>
        <dbReference type="EMBL" id="OAQ20376.1"/>
    </source>
</evidence>
<dbReference type="PANTHER" id="PTHR47690">
    <property type="entry name" value="GLUCOKINASE"/>
    <property type="match status" value="1"/>
</dbReference>
<keyword evidence="3" id="KW-0547">Nucleotide-binding</keyword>
<dbReference type="CDD" id="cd24008">
    <property type="entry name" value="ASKHA_NBD_GLK"/>
    <property type="match status" value="1"/>
</dbReference>
<dbReference type="GO" id="GO:0005536">
    <property type="term" value="F:D-glucose binding"/>
    <property type="evidence" value="ECO:0007669"/>
    <property type="project" value="InterPro"/>
</dbReference>
<dbReference type="Proteomes" id="UP000078390">
    <property type="component" value="Unassembled WGS sequence"/>
</dbReference>
<dbReference type="InterPro" id="IPR043129">
    <property type="entry name" value="ATPase_NBD"/>
</dbReference>
<keyword evidence="3" id="KW-0963">Cytoplasm</keyword>
<reference evidence="5 6" key="1">
    <citation type="submission" date="2016-04" db="EMBL/GenBank/DDBJ databases">
        <title>Genome analysis of Thermosulfurimonas dismutans, the first thermophilic sulfur-disproportionating bacterium of the phylum Thermodesulfobacteria.</title>
        <authorList>
            <person name="Mardanov A.V."/>
            <person name="Beletsky A.V."/>
            <person name="Kadnikov V.V."/>
            <person name="Slobodkin A.I."/>
            <person name="Ravin N.V."/>
        </authorList>
    </citation>
    <scope>NUCLEOTIDE SEQUENCE [LARGE SCALE GENOMIC DNA]</scope>
    <source>
        <strain evidence="5 6">S95</strain>
    </source>
</reference>
<dbReference type="Gene3D" id="3.40.367.20">
    <property type="match status" value="1"/>
</dbReference>
<evidence type="ECO:0000256" key="4">
    <source>
        <dbReference type="RuleBase" id="RU004046"/>
    </source>
</evidence>
<keyword evidence="6" id="KW-1185">Reference proteome</keyword>
<name>A0A179D2V4_9BACT</name>
<dbReference type="GO" id="GO:0005829">
    <property type="term" value="C:cytosol"/>
    <property type="evidence" value="ECO:0007669"/>
    <property type="project" value="TreeGrafter"/>
</dbReference>
<comment type="caution">
    <text evidence="5">The sequence shown here is derived from an EMBL/GenBank/DDBJ whole genome shotgun (WGS) entry which is preliminary data.</text>
</comment>
<dbReference type="GO" id="GO:0004340">
    <property type="term" value="F:glucokinase activity"/>
    <property type="evidence" value="ECO:0007669"/>
    <property type="project" value="UniProtKB-UniRule"/>
</dbReference>
<dbReference type="GO" id="GO:0005524">
    <property type="term" value="F:ATP binding"/>
    <property type="evidence" value="ECO:0007669"/>
    <property type="project" value="UniProtKB-UniRule"/>
</dbReference>
<sequence>MLLCGDLGGTRARLALFSESGPLRPQKLKIYPSKDFRGVGHLIRIYLEETGARPEAAVLSLAGPVLGQEVHLTNLGWQVSVANLRRAFGFKKVYLLNDLEAAAYGIPKLKSRDLEILQRGRPPFGKVSAIVAPGTGLGEAILVRTKKFILALPTEGGHTEFPADNEEEWHIYQECKRRFGHASLERILSGPGLALLHELFSVGEKKSPEEVVDLARKGYPPAEKAVRTLVRILGREAGNLALKSLALGGVYLAGGLSPTLLPWLKEEFLPAFSDKGRLRDLLLRIPVKVVLHPYPALFGAAEFYRHPSPLRG</sequence>
<evidence type="ECO:0000256" key="1">
    <source>
        <dbReference type="ARBA" id="ARBA00022679"/>
    </source>
</evidence>
<dbReference type="InterPro" id="IPR003836">
    <property type="entry name" value="Glucokinase"/>
</dbReference>
<organism evidence="5 6">
    <name type="scientific">Thermosulfurimonas dismutans</name>
    <dbReference type="NCBI Taxonomy" id="999894"/>
    <lineage>
        <taxon>Bacteria</taxon>
        <taxon>Pseudomonadati</taxon>
        <taxon>Thermodesulfobacteriota</taxon>
        <taxon>Thermodesulfobacteria</taxon>
        <taxon>Thermodesulfobacteriales</taxon>
        <taxon>Thermodesulfobacteriaceae</taxon>
        <taxon>Thermosulfurimonas</taxon>
    </lineage>
</organism>
<keyword evidence="1 3" id="KW-0808">Transferase</keyword>
<accession>A0A179D2V4</accession>
<proteinExistence type="inferred from homology"/>
<evidence type="ECO:0000256" key="3">
    <source>
        <dbReference type="HAMAP-Rule" id="MF_00524"/>
    </source>
</evidence>